<dbReference type="Proteomes" id="UP000501939">
    <property type="component" value="Chromosome"/>
</dbReference>
<evidence type="ECO:0000313" key="1">
    <source>
        <dbReference type="EMBL" id="QIO08135.1"/>
    </source>
</evidence>
<keyword evidence="2" id="KW-1185">Reference proteome</keyword>
<gene>
    <name evidence="1" type="ORF">G8D99_03240</name>
</gene>
<dbReference type="KEGG" id="alj:G8D99_03240"/>
<evidence type="ECO:0000313" key="2">
    <source>
        <dbReference type="Proteomes" id="UP000501939"/>
    </source>
</evidence>
<dbReference type="AlphaFoldDB" id="A0A6G8S1Y4"/>
<sequence length="160" mass="19203">MFQFYLPYAEKFEKVFLQNEIHEWEAKMFLKNIQNLKGKNSTIHASHIYASLRTLLRHGFLSFKRSESNSRIFLYSETEKLKQNRNHFLNTRLKSVIEIEKDLINKNIISLNTQKEYLYELLLKYPELNSEFINLDQKIDLDGEKKRAKLNILDSFLKIL</sequence>
<name>A0A6G8S1Y4_9GAMM</name>
<protein>
    <submittedName>
        <fullName evidence="1">Uncharacterized protein</fullName>
    </submittedName>
</protein>
<accession>A0A6G8S1Y4</accession>
<dbReference type="EMBL" id="CP049916">
    <property type="protein sequence ID" value="QIO08135.1"/>
    <property type="molecule type" value="Genomic_DNA"/>
</dbReference>
<organism evidence="1 2">
    <name type="scientific">Acinetobacter lanii</name>
    <dbReference type="NCBI Taxonomy" id="2715163"/>
    <lineage>
        <taxon>Bacteria</taxon>
        <taxon>Pseudomonadati</taxon>
        <taxon>Pseudomonadota</taxon>
        <taxon>Gammaproteobacteria</taxon>
        <taxon>Moraxellales</taxon>
        <taxon>Moraxellaceae</taxon>
        <taxon>Acinetobacter</taxon>
    </lineage>
</organism>
<proteinExistence type="predicted"/>
<reference evidence="1 2" key="1">
    <citation type="submission" date="2020-03" db="EMBL/GenBank/DDBJ databases">
        <authorList>
            <person name="Zhu W."/>
        </authorList>
    </citation>
    <scope>NUCLEOTIDE SEQUENCE [LARGE SCALE GENOMIC DNA]</scope>
    <source>
        <strain evidence="1 2">185</strain>
    </source>
</reference>
<dbReference type="RefSeq" id="WP_166322597.1">
    <property type="nucleotide sequence ID" value="NZ_CP049916.1"/>
</dbReference>